<accession>A0A6A7N6J2</accession>
<evidence type="ECO:0000313" key="1">
    <source>
        <dbReference type="EMBL" id="MQA40670.1"/>
    </source>
</evidence>
<protein>
    <submittedName>
        <fullName evidence="1">Uncharacterized protein</fullName>
    </submittedName>
</protein>
<name>A0A6A7N6J2_9BURK</name>
<dbReference type="InterPro" id="IPR017756">
    <property type="entry name" value="TM_Gly-Cys-Arg_CS"/>
</dbReference>
<keyword evidence="2" id="KW-1185">Reference proteome</keyword>
<sequence length="26" mass="2709">MVPSVSASGCSTPMPIALAWALLRYS</sequence>
<comment type="caution">
    <text evidence="1">The sequence shown here is derived from an EMBL/GenBank/DDBJ whole genome shotgun (WGS) entry which is preliminary data.</text>
</comment>
<dbReference type="EMBL" id="WHUG01000009">
    <property type="protein sequence ID" value="MQA40670.1"/>
    <property type="molecule type" value="Genomic_DNA"/>
</dbReference>
<dbReference type="AlphaFoldDB" id="A0A6A7N6J2"/>
<proteinExistence type="predicted"/>
<dbReference type="Proteomes" id="UP000440498">
    <property type="component" value="Unassembled WGS sequence"/>
</dbReference>
<organism evidence="1 2">
    <name type="scientific">Rugamonas aquatica</name>
    <dbReference type="NCBI Taxonomy" id="2743357"/>
    <lineage>
        <taxon>Bacteria</taxon>
        <taxon>Pseudomonadati</taxon>
        <taxon>Pseudomonadota</taxon>
        <taxon>Betaproteobacteria</taxon>
        <taxon>Burkholderiales</taxon>
        <taxon>Oxalobacteraceae</taxon>
        <taxon>Telluria group</taxon>
        <taxon>Rugamonas</taxon>
    </lineage>
</organism>
<gene>
    <name evidence="1" type="ORF">GEV02_21180</name>
</gene>
<reference evidence="1 2" key="1">
    <citation type="submission" date="2019-10" db="EMBL/GenBank/DDBJ databases">
        <title>Two novel species isolated from a subtropical stream in China.</title>
        <authorList>
            <person name="Lu H."/>
        </authorList>
    </citation>
    <scope>NUCLEOTIDE SEQUENCE [LARGE SCALE GENOMIC DNA]</scope>
    <source>
        <strain evidence="1 2">FT29W</strain>
    </source>
</reference>
<evidence type="ECO:0000313" key="2">
    <source>
        <dbReference type="Proteomes" id="UP000440498"/>
    </source>
</evidence>
<dbReference type="NCBIfam" id="TIGR03382">
    <property type="entry name" value="GC_trans_RRR"/>
    <property type="match status" value="1"/>
</dbReference>